<accession>A0A1I8BY19</accession>
<feature type="chain" id="PRO_5009316280" evidence="1">
    <location>
        <begin position="21"/>
        <end position="278"/>
    </location>
</feature>
<keyword evidence="2" id="KW-1185">Reference proteome</keyword>
<evidence type="ECO:0000313" key="2">
    <source>
        <dbReference type="Proteomes" id="UP000095281"/>
    </source>
</evidence>
<protein>
    <submittedName>
        <fullName evidence="3">Uncharacterized protein</fullName>
    </submittedName>
</protein>
<reference evidence="3" key="1">
    <citation type="submission" date="2016-11" db="UniProtKB">
        <authorList>
            <consortium name="WormBaseParasite"/>
        </authorList>
    </citation>
    <scope>IDENTIFICATION</scope>
</reference>
<dbReference type="Proteomes" id="UP000095281">
    <property type="component" value="Unplaced"/>
</dbReference>
<dbReference type="WBParaSite" id="MhA1_Contig803.frz3.gene7">
    <property type="protein sequence ID" value="MhA1_Contig803.frz3.gene7"/>
    <property type="gene ID" value="MhA1_Contig803.frz3.gene7"/>
</dbReference>
<name>A0A1I8BY19_MELHA</name>
<feature type="signal peptide" evidence="1">
    <location>
        <begin position="1"/>
        <end position="20"/>
    </location>
</feature>
<keyword evidence="1" id="KW-0732">Signal</keyword>
<proteinExistence type="predicted"/>
<sequence length="278" mass="32366">MKNMILILLLFLNYFNSYKLESIDHSIDSYEIDIKKDPEELVNLVIERFDKISETSADLAEKLKKISEASAAFLKLGIPLGGLIAASLDIVSKPESPEYKALKKLSTHMTYQFERLSERITYSFEVEEMDREMLDFTKFITIRLNVLSEKVMYFIDPSVAKDTEDINDLLVYCKGEKGIEEMADYMKTRIAVGCELENTEVYVKISNLWRKLENKYNKGEWDHKEIHTKKRILRAIYTIRANKALKLIQEAENVLFGEMEHVLLGMFYNKLNFGTLKL</sequence>
<dbReference type="AlphaFoldDB" id="A0A1I8BY19"/>
<organism evidence="2 3">
    <name type="scientific">Meloidogyne hapla</name>
    <name type="common">Root-knot nematode worm</name>
    <dbReference type="NCBI Taxonomy" id="6305"/>
    <lineage>
        <taxon>Eukaryota</taxon>
        <taxon>Metazoa</taxon>
        <taxon>Ecdysozoa</taxon>
        <taxon>Nematoda</taxon>
        <taxon>Chromadorea</taxon>
        <taxon>Rhabditida</taxon>
        <taxon>Tylenchina</taxon>
        <taxon>Tylenchomorpha</taxon>
        <taxon>Tylenchoidea</taxon>
        <taxon>Meloidogynidae</taxon>
        <taxon>Meloidogyninae</taxon>
        <taxon>Meloidogyne</taxon>
    </lineage>
</organism>
<evidence type="ECO:0000256" key="1">
    <source>
        <dbReference type="SAM" id="SignalP"/>
    </source>
</evidence>
<evidence type="ECO:0000313" key="3">
    <source>
        <dbReference type="WBParaSite" id="MhA1_Contig803.frz3.gene7"/>
    </source>
</evidence>